<dbReference type="EMBL" id="CAJNDS010002526">
    <property type="protein sequence ID" value="CAE7512662.1"/>
    <property type="molecule type" value="Genomic_DNA"/>
</dbReference>
<proteinExistence type="predicted"/>
<protein>
    <submittedName>
        <fullName evidence="2">Uncharacterized protein</fullName>
    </submittedName>
</protein>
<dbReference type="AlphaFoldDB" id="A0A812T8X3"/>
<feature type="compositionally biased region" description="Polar residues" evidence="1">
    <location>
        <begin position="1"/>
        <end position="11"/>
    </location>
</feature>
<name>A0A812T8X3_9DINO</name>
<keyword evidence="3" id="KW-1185">Reference proteome</keyword>
<feature type="region of interest" description="Disordered" evidence="1">
    <location>
        <begin position="75"/>
        <end position="104"/>
    </location>
</feature>
<organism evidence="2 3">
    <name type="scientific">Symbiodinium natans</name>
    <dbReference type="NCBI Taxonomy" id="878477"/>
    <lineage>
        <taxon>Eukaryota</taxon>
        <taxon>Sar</taxon>
        <taxon>Alveolata</taxon>
        <taxon>Dinophyceae</taxon>
        <taxon>Suessiales</taxon>
        <taxon>Symbiodiniaceae</taxon>
        <taxon>Symbiodinium</taxon>
    </lineage>
</organism>
<sequence length="118" mass="11711">MVGNRSRNSCARPTAEPGQGGAAAYGGASFATAPTVSASLSGCWATGAGMARASSGPDVCSSPSTCSSRFSETCGASTAERGAGGASARRNSSEKRSSALANAEPPYERAWFLGPITL</sequence>
<evidence type="ECO:0000313" key="2">
    <source>
        <dbReference type="EMBL" id="CAE7512662.1"/>
    </source>
</evidence>
<evidence type="ECO:0000256" key="1">
    <source>
        <dbReference type="SAM" id="MobiDB-lite"/>
    </source>
</evidence>
<comment type="caution">
    <text evidence="2">The sequence shown here is derived from an EMBL/GenBank/DDBJ whole genome shotgun (WGS) entry which is preliminary data.</text>
</comment>
<reference evidence="2" key="1">
    <citation type="submission" date="2021-02" db="EMBL/GenBank/DDBJ databases">
        <authorList>
            <person name="Dougan E. K."/>
            <person name="Rhodes N."/>
            <person name="Thang M."/>
            <person name="Chan C."/>
        </authorList>
    </citation>
    <scope>NUCLEOTIDE SEQUENCE</scope>
</reference>
<dbReference type="Proteomes" id="UP000604046">
    <property type="component" value="Unassembled WGS sequence"/>
</dbReference>
<gene>
    <name evidence="2" type="ORF">SNAT2548_LOCUS28699</name>
</gene>
<accession>A0A812T8X3</accession>
<feature type="compositionally biased region" description="Low complexity" evidence="1">
    <location>
        <begin position="75"/>
        <end position="90"/>
    </location>
</feature>
<feature type="region of interest" description="Disordered" evidence="1">
    <location>
        <begin position="1"/>
        <end position="26"/>
    </location>
</feature>
<evidence type="ECO:0000313" key="3">
    <source>
        <dbReference type="Proteomes" id="UP000604046"/>
    </source>
</evidence>